<comment type="caution">
    <text evidence="1">The sequence shown here is derived from an EMBL/GenBank/DDBJ whole genome shotgun (WGS) entry which is preliminary data.</text>
</comment>
<evidence type="ECO:0000313" key="1">
    <source>
        <dbReference type="EMBL" id="ORX64554.1"/>
    </source>
</evidence>
<dbReference type="STRING" id="1754192.A0A1Y1VUW5"/>
<reference evidence="1 2" key="2">
    <citation type="submission" date="2016-08" db="EMBL/GenBank/DDBJ databases">
        <title>Pervasive Adenine N6-methylation of Active Genes in Fungi.</title>
        <authorList>
            <consortium name="DOE Joint Genome Institute"/>
            <person name="Mondo S.J."/>
            <person name="Dannebaum R.O."/>
            <person name="Kuo R.C."/>
            <person name="Labutti K."/>
            <person name="Haridas S."/>
            <person name="Kuo A."/>
            <person name="Salamov A."/>
            <person name="Ahrendt S.R."/>
            <person name="Lipzen A."/>
            <person name="Sullivan W."/>
            <person name="Andreopoulos W.B."/>
            <person name="Clum A."/>
            <person name="Lindquist E."/>
            <person name="Daum C."/>
            <person name="Ramamoorthy G.K."/>
            <person name="Gryganskyi A."/>
            <person name="Culley D."/>
            <person name="Magnuson J.K."/>
            <person name="James T.Y."/>
            <person name="O'Malley M.A."/>
            <person name="Stajich J.E."/>
            <person name="Spatafora J.W."/>
            <person name="Visel A."/>
            <person name="Grigoriev I.V."/>
        </authorList>
    </citation>
    <scope>NUCLEOTIDE SEQUENCE [LARGE SCALE GENOMIC DNA]</scope>
    <source>
        <strain evidence="1 2">S4</strain>
    </source>
</reference>
<protein>
    <submittedName>
        <fullName evidence="1">Uncharacterized protein</fullName>
    </submittedName>
</protein>
<dbReference type="EMBL" id="MCFG01000517">
    <property type="protein sequence ID" value="ORX64554.1"/>
    <property type="molecule type" value="Genomic_DNA"/>
</dbReference>
<gene>
    <name evidence="1" type="ORF">BCR32DRAFT_127733</name>
</gene>
<name>A0A1Y1VUW5_9FUNG</name>
<reference evidence="1 2" key="1">
    <citation type="submission" date="2016-08" db="EMBL/GenBank/DDBJ databases">
        <title>A Parts List for Fungal Cellulosomes Revealed by Comparative Genomics.</title>
        <authorList>
            <consortium name="DOE Joint Genome Institute"/>
            <person name="Haitjema C.H."/>
            <person name="Gilmore S.P."/>
            <person name="Henske J.K."/>
            <person name="Solomon K.V."/>
            <person name="De Groot R."/>
            <person name="Kuo A."/>
            <person name="Mondo S.J."/>
            <person name="Salamov A.A."/>
            <person name="Labutti K."/>
            <person name="Zhao Z."/>
            <person name="Chiniquy J."/>
            <person name="Barry K."/>
            <person name="Brewer H.M."/>
            <person name="Purvine S.O."/>
            <person name="Wright A.T."/>
            <person name="Boxma B."/>
            <person name="Van Alen T."/>
            <person name="Hackstein J.H."/>
            <person name="Baker S.E."/>
            <person name="Grigoriev I.V."/>
            <person name="O'Malley M.A."/>
        </authorList>
    </citation>
    <scope>NUCLEOTIDE SEQUENCE [LARGE SCALE GENOMIC DNA]</scope>
    <source>
        <strain evidence="1 2">S4</strain>
    </source>
</reference>
<dbReference type="Proteomes" id="UP000193944">
    <property type="component" value="Unassembled WGS sequence"/>
</dbReference>
<proteinExistence type="predicted"/>
<sequence>MILCWIIKLFRNNTIYSICWKFINILYSCIKYLKNKLVQKTIEASKIIEQQNKKLPDELKTKKRNNSINSEKTTNNISNYINKALLKYDSKNLLDTWTLSQITQKEGSILKRKKKFNKNQALYYKINQHNLKHNKDKHTLYTNFLDFQNDRGFKSLTIQKNIRKKIKMIQIIKDIKDLKTTSLVSPTNKNKKRKVEMKRKSNSSSVTSYFNNTLNFVIKNLINNNVDSVSDKKKMHLFGAEANIDFHKHTLIIYNKKNSELNYIPKKKENIVKKVARLNEIDQLIIYNNDESGWFNILTNNPISKKYGFILL</sequence>
<accession>A0A1Y1VUW5</accession>
<dbReference type="AlphaFoldDB" id="A0A1Y1VUW5"/>
<evidence type="ECO:0000313" key="2">
    <source>
        <dbReference type="Proteomes" id="UP000193944"/>
    </source>
</evidence>
<organism evidence="1 2">
    <name type="scientific">Anaeromyces robustus</name>
    <dbReference type="NCBI Taxonomy" id="1754192"/>
    <lineage>
        <taxon>Eukaryota</taxon>
        <taxon>Fungi</taxon>
        <taxon>Fungi incertae sedis</taxon>
        <taxon>Chytridiomycota</taxon>
        <taxon>Chytridiomycota incertae sedis</taxon>
        <taxon>Neocallimastigomycetes</taxon>
        <taxon>Neocallimastigales</taxon>
        <taxon>Neocallimastigaceae</taxon>
        <taxon>Anaeromyces</taxon>
    </lineage>
</organism>
<keyword evidence="2" id="KW-1185">Reference proteome</keyword>